<accession>A0A974HKP6</accession>
<evidence type="ECO:0000313" key="1">
    <source>
        <dbReference type="EMBL" id="OCT81151.1"/>
    </source>
</evidence>
<evidence type="ECO:0000313" key="2">
    <source>
        <dbReference type="Proteomes" id="UP000694892"/>
    </source>
</evidence>
<gene>
    <name evidence="1" type="ORF">XELAEV_18027964mg</name>
</gene>
<name>A0A974HKP6_XENLA</name>
<proteinExistence type="predicted"/>
<organism evidence="1 2">
    <name type="scientific">Xenopus laevis</name>
    <name type="common">African clawed frog</name>
    <dbReference type="NCBI Taxonomy" id="8355"/>
    <lineage>
        <taxon>Eukaryota</taxon>
        <taxon>Metazoa</taxon>
        <taxon>Chordata</taxon>
        <taxon>Craniata</taxon>
        <taxon>Vertebrata</taxon>
        <taxon>Euteleostomi</taxon>
        <taxon>Amphibia</taxon>
        <taxon>Batrachia</taxon>
        <taxon>Anura</taxon>
        <taxon>Pipoidea</taxon>
        <taxon>Pipidae</taxon>
        <taxon>Xenopodinae</taxon>
        <taxon>Xenopus</taxon>
        <taxon>Xenopus</taxon>
    </lineage>
</organism>
<sequence length="82" mass="9687">MTNRFKERGYPEDVLNKGLSLIDNKSRDELLHPPVETKLTRIGWFLFQVSPLPVNLFPKSYINIGIYLHHVCPTYRHFSNHH</sequence>
<dbReference type="AlphaFoldDB" id="A0A974HKP6"/>
<reference evidence="2" key="1">
    <citation type="journal article" date="2016" name="Nature">
        <title>Genome evolution in the allotetraploid frog Xenopus laevis.</title>
        <authorList>
            <person name="Session A.M."/>
            <person name="Uno Y."/>
            <person name="Kwon T."/>
            <person name="Chapman J.A."/>
            <person name="Toyoda A."/>
            <person name="Takahashi S."/>
            <person name="Fukui A."/>
            <person name="Hikosaka A."/>
            <person name="Suzuki A."/>
            <person name="Kondo M."/>
            <person name="van Heeringen S.J."/>
            <person name="Quigley I."/>
            <person name="Heinz S."/>
            <person name="Ogino H."/>
            <person name="Ochi H."/>
            <person name="Hellsten U."/>
            <person name="Lyons J.B."/>
            <person name="Simakov O."/>
            <person name="Putnam N."/>
            <person name="Stites J."/>
            <person name="Kuroki Y."/>
            <person name="Tanaka T."/>
            <person name="Michiue T."/>
            <person name="Watanabe M."/>
            <person name="Bogdanovic O."/>
            <person name="Lister R."/>
            <person name="Georgiou G."/>
            <person name="Paranjpe S.S."/>
            <person name="van Kruijsbergen I."/>
            <person name="Shu S."/>
            <person name="Carlson J."/>
            <person name="Kinoshita T."/>
            <person name="Ohta Y."/>
            <person name="Mawaribuchi S."/>
            <person name="Jenkins J."/>
            <person name="Grimwood J."/>
            <person name="Schmutz J."/>
            <person name="Mitros T."/>
            <person name="Mozaffari S.V."/>
            <person name="Suzuki Y."/>
            <person name="Haramoto Y."/>
            <person name="Yamamoto T.S."/>
            <person name="Takagi C."/>
            <person name="Heald R."/>
            <person name="Miller K."/>
            <person name="Haudenschild C."/>
            <person name="Kitzman J."/>
            <person name="Nakayama T."/>
            <person name="Izutsu Y."/>
            <person name="Robert J."/>
            <person name="Fortriede J."/>
            <person name="Burns K."/>
            <person name="Lotay V."/>
            <person name="Karimi K."/>
            <person name="Yasuoka Y."/>
            <person name="Dichmann D.S."/>
            <person name="Flajnik M.F."/>
            <person name="Houston D.W."/>
            <person name="Shendure J."/>
            <person name="DuPasquier L."/>
            <person name="Vize P.D."/>
            <person name="Zorn A.M."/>
            <person name="Ito M."/>
            <person name="Marcotte E.M."/>
            <person name="Wallingford J.B."/>
            <person name="Ito Y."/>
            <person name="Asashima M."/>
            <person name="Ueno N."/>
            <person name="Matsuda Y."/>
            <person name="Veenstra G.J."/>
            <person name="Fujiyama A."/>
            <person name="Harland R.M."/>
            <person name="Taira M."/>
            <person name="Rokhsar D.S."/>
        </authorList>
    </citation>
    <scope>NUCLEOTIDE SEQUENCE [LARGE SCALE GENOMIC DNA]</scope>
    <source>
        <strain evidence="2">J</strain>
    </source>
</reference>
<protein>
    <submittedName>
        <fullName evidence="1">Uncharacterized protein</fullName>
    </submittedName>
</protein>
<dbReference type="Proteomes" id="UP000694892">
    <property type="component" value="Chromosome 5L"/>
</dbReference>
<dbReference type="EMBL" id="CM004474">
    <property type="protein sequence ID" value="OCT81151.1"/>
    <property type="molecule type" value="Genomic_DNA"/>
</dbReference>